<dbReference type="EMBL" id="CP115541">
    <property type="protein sequence ID" value="WNH54268.1"/>
    <property type="molecule type" value="Genomic_DNA"/>
</dbReference>
<dbReference type="InterPro" id="IPR016181">
    <property type="entry name" value="Acyl_CoA_acyltransferase"/>
</dbReference>
<dbReference type="RefSeq" id="WP_311193380.1">
    <property type="nucleotide sequence ID" value="NZ_CP115541.1"/>
</dbReference>
<dbReference type="CDD" id="cd04301">
    <property type="entry name" value="NAT_SF"/>
    <property type="match status" value="1"/>
</dbReference>
<evidence type="ECO:0000313" key="5">
    <source>
        <dbReference type="Proteomes" id="UP001302072"/>
    </source>
</evidence>
<dbReference type="Gene3D" id="3.40.630.30">
    <property type="match status" value="1"/>
</dbReference>
<keyword evidence="1" id="KW-0808">Transferase</keyword>
<dbReference type="PANTHER" id="PTHR43877">
    <property type="entry name" value="AMINOALKYLPHOSPHONATE N-ACETYLTRANSFERASE-RELATED-RELATED"/>
    <property type="match status" value="1"/>
</dbReference>
<evidence type="ECO:0000259" key="3">
    <source>
        <dbReference type="PROSITE" id="PS51186"/>
    </source>
</evidence>
<reference evidence="4 5" key="1">
    <citation type="submission" date="2022-12" db="EMBL/GenBank/DDBJ databases">
        <title>Two new species, Stenotrophomonas aracearum and Stenotrophomonas oahuensis, isolated from Anthurium (Araceae family) in Hawaii.</title>
        <authorList>
            <person name="Chunag S.C."/>
            <person name="Dobhal S."/>
            <person name="Alvarez A."/>
            <person name="Arif M."/>
        </authorList>
    </citation>
    <scope>NUCLEOTIDE SEQUENCE [LARGE SCALE GENOMIC DNA]</scope>
    <source>
        <strain evidence="4 5">A5586</strain>
    </source>
</reference>
<feature type="domain" description="N-acetyltransferase" evidence="3">
    <location>
        <begin position="1"/>
        <end position="144"/>
    </location>
</feature>
<dbReference type="SUPFAM" id="SSF55729">
    <property type="entry name" value="Acyl-CoA N-acyltransferases (Nat)"/>
    <property type="match status" value="1"/>
</dbReference>
<name>A0ABY9YTH3_9GAMM</name>
<proteinExistence type="predicted"/>
<sequence length="164" mass="17265">MQIRPERATDAAAIHALTREAFANAPHRDGTEQDVIDALRAAGALSVSLVAEEADELIGHVALSPVTLSDGSRGWYGLGPISVAPTQQGRGVGSALMRAALAALQERGAAGCVLLGDPAYYGRFGFRADPRLRLPGVPAEYFQTVLLQGEWPDADVRYHGAFGG</sequence>
<evidence type="ECO:0000313" key="4">
    <source>
        <dbReference type="EMBL" id="WNH54268.1"/>
    </source>
</evidence>
<evidence type="ECO:0000256" key="1">
    <source>
        <dbReference type="ARBA" id="ARBA00022679"/>
    </source>
</evidence>
<dbReference type="Pfam" id="PF13527">
    <property type="entry name" value="Acetyltransf_9"/>
    <property type="match status" value="1"/>
</dbReference>
<dbReference type="PROSITE" id="PS51186">
    <property type="entry name" value="GNAT"/>
    <property type="match status" value="1"/>
</dbReference>
<dbReference type="InterPro" id="IPR050832">
    <property type="entry name" value="Bact_Acetyltransf"/>
</dbReference>
<protein>
    <submittedName>
        <fullName evidence="4">N-acetyltransferase</fullName>
    </submittedName>
</protein>
<accession>A0ABY9YTH3</accession>
<dbReference type="InterPro" id="IPR000182">
    <property type="entry name" value="GNAT_dom"/>
</dbReference>
<organism evidence="4 5">
    <name type="scientific">Stenotrophomonas oahuensis</name>
    <dbReference type="NCBI Taxonomy" id="3003271"/>
    <lineage>
        <taxon>Bacteria</taxon>
        <taxon>Pseudomonadati</taxon>
        <taxon>Pseudomonadota</taxon>
        <taxon>Gammaproteobacteria</taxon>
        <taxon>Lysobacterales</taxon>
        <taxon>Lysobacteraceae</taxon>
        <taxon>Stenotrophomonas</taxon>
    </lineage>
</organism>
<dbReference type="PANTHER" id="PTHR43877:SF1">
    <property type="entry name" value="ACETYLTRANSFERASE"/>
    <property type="match status" value="1"/>
</dbReference>
<keyword evidence="2" id="KW-0012">Acyltransferase</keyword>
<gene>
    <name evidence="4" type="ORF">PDM29_08325</name>
</gene>
<keyword evidence="5" id="KW-1185">Reference proteome</keyword>
<evidence type="ECO:0000256" key="2">
    <source>
        <dbReference type="ARBA" id="ARBA00023315"/>
    </source>
</evidence>
<dbReference type="Proteomes" id="UP001302072">
    <property type="component" value="Chromosome"/>
</dbReference>